<name>A0A938B4Q1_UNCTE</name>
<dbReference type="InterPro" id="IPR006140">
    <property type="entry name" value="D-isomer_DH_NAD-bd"/>
</dbReference>
<evidence type="ECO:0000259" key="4">
    <source>
        <dbReference type="Pfam" id="PF02826"/>
    </source>
</evidence>
<comment type="caution">
    <text evidence="5">The sequence shown here is derived from an EMBL/GenBank/DDBJ whole genome shotgun (WGS) entry which is preliminary data.</text>
</comment>
<evidence type="ECO:0000256" key="3">
    <source>
        <dbReference type="ARBA" id="ARBA00023027"/>
    </source>
</evidence>
<dbReference type="InterPro" id="IPR036291">
    <property type="entry name" value="NAD(P)-bd_dom_sf"/>
</dbReference>
<gene>
    <name evidence="5" type="ORF">FJZ47_23350</name>
</gene>
<dbReference type="Proteomes" id="UP000712673">
    <property type="component" value="Unassembled WGS sequence"/>
</dbReference>
<dbReference type="AlphaFoldDB" id="A0A938B4Q1"/>
<keyword evidence="2" id="KW-0560">Oxidoreductase</keyword>
<dbReference type="Pfam" id="PF02826">
    <property type="entry name" value="2-Hacid_dh_C"/>
    <property type="match status" value="1"/>
</dbReference>
<protein>
    <recommendedName>
        <fullName evidence="4">D-isomer specific 2-hydroxyacid dehydrogenase NAD-binding domain-containing protein</fullName>
    </recommendedName>
</protein>
<feature type="domain" description="D-isomer specific 2-hydroxyacid dehydrogenase NAD-binding" evidence="4">
    <location>
        <begin position="18"/>
        <end position="105"/>
    </location>
</feature>
<keyword evidence="3" id="KW-0520">NAD</keyword>
<proteinExistence type="inferred from homology"/>
<dbReference type="Gene3D" id="3.40.50.720">
    <property type="entry name" value="NAD(P)-binding Rossmann-like Domain"/>
    <property type="match status" value="2"/>
</dbReference>
<sequence length="158" mass="17628">MSGAWRHRRRPRYPPGPQSDFVTVHCPYNAETKGMLSQRELGLMQREAFVITTARGGIVEEGALAAALETQHIAGAGIDVWNVEPPPMEHPLLTFDNVIATYHTAGVTSDSRHLMAQWNAEQIVQIFQGQRPPRLVNPAAWEHFAARFTEIFGFRPGA</sequence>
<dbReference type="GO" id="GO:0016491">
    <property type="term" value="F:oxidoreductase activity"/>
    <property type="evidence" value="ECO:0007669"/>
    <property type="project" value="UniProtKB-KW"/>
</dbReference>
<evidence type="ECO:0000313" key="6">
    <source>
        <dbReference type="Proteomes" id="UP000712673"/>
    </source>
</evidence>
<evidence type="ECO:0000256" key="2">
    <source>
        <dbReference type="ARBA" id="ARBA00023002"/>
    </source>
</evidence>
<dbReference type="PANTHER" id="PTHR42789">
    <property type="entry name" value="D-ISOMER SPECIFIC 2-HYDROXYACID DEHYDROGENASE FAMILY PROTEIN (AFU_ORTHOLOGUE AFUA_6G10090)"/>
    <property type="match status" value="1"/>
</dbReference>
<dbReference type="InterPro" id="IPR050857">
    <property type="entry name" value="D-2-hydroxyacid_DH"/>
</dbReference>
<dbReference type="SUPFAM" id="SSF51735">
    <property type="entry name" value="NAD(P)-binding Rossmann-fold domains"/>
    <property type="match status" value="1"/>
</dbReference>
<comment type="similarity">
    <text evidence="1">Belongs to the D-isomer specific 2-hydroxyacid dehydrogenase family.</text>
</comment>
<dbReference type="EMBL" id="VGLS01001019">
    <property type="protein sequence ID" value="MBM3226711.1"/>
    <property type="molecule type" value="Genomic_DNA"/>
</dbReference>
<evidence type="ECO:0000313" key="5">
    <source>
        <dbReference type="EMBL" id="MBM3226711.1"/>
    </source>
</evidence>
<reference evidence="5" key="1">
    <citation type="submission" date="2019-03" db="EMBL/GenBank/DDBJ databases">
        <title>Lake Tanganyika Metagenome-Assembled Genomes (MAGs).</title>
        <authorList>
            <person name="Tran P."/>
        </authorList>
    </citation>
    <scope>NUCLEOTIDE SEQUENCE</scope>
    <source>
        <strain evidence="5">K_DeepCast_65m_m2_066</strain>
    </source>
</reference>
<organism evidence="5 6">
    <name type="scientific">Tectimicrobiota bacterium</name>
    <dbReference type="NCBI Taxonomy" id="2528274"/>
    <lineage>
        <taxon>Bacteria</taxon>
        <taxon>Pseudomonadati</taxon>
        <taxon>Nitrospinota/Tectimicrobiota group</taxon>
        <taxon>Candidatus Tectimicrobiota</taxon>
    </lineage>
</organism>
<evidence type="ECO:0000256" key="1">
    <source>
        <dbReference type="ARBA" id="ARBA00005854"/>
    </source>
</evidence>
<dbReference type="PANTHER" id="PTHR42789:SF1">
    <property type="entry name" value="D-ISOMER SPECIFIC 2-HYDROXYACID DEHYDROGENASE FAMILY PROTEIN (AFU_ORTHOLOGUE AFUA_6G10090)"/>
    <property type="match status" value="1"/>
</dbReference>
<dbReference type="GO" id="GO:0051287">
    <property type="term" value="F:NAD binding"/>
    <property type="evidence" value="ECO:0007669"/>
    <property type="project" value="InterPro"/>
</dbReference>
<accession>A0A938B4Q1</accession>